<dbReference type="RefSeq" id="WP_095307827.1">
    <property type="nucleotide sequence ID" value="NZ_JAMAWL010000007.1"/>
</dbReference>
<evidence type="ECO:0000256" key="5">
    <source>
        <dbReference type="ARBA" id="ARBA00029447"/>
    </source>
</evidence>
<sequence>MEKSYKFSLRLKLVIFTTILAIITYTFSALFIYVLYDYVQAYWSITIEWYTIIILLLGVIWSGILAFFAARVITKPMESLEKVASEAAKGNLNQEVHIPKSHDEIRDLSIAVDTMLNNLNAMVHNIDKHFESTNETVIQMKEASHSAAQHSAAIGTSVYEISKGAENSSEAIQNTAEAVEVATELAKKVQEKAEQSKVKSSAMLETLNESKIVVNQLVKGIQKLAQDQELSLKDVDHLKQNAIQVESIITMVGEIAEQTNLLALNASIEAARAGEHGRGFAVVAEEIRKLADQSAQAVQRISSLIEAIQEDVNLVVRKINDNVMYAKKEAENGEGTNRTIEQMSGSVNDVASEIDMITSLVDKQLESIQDTVRQSQEVAAIAEETSAGTEEVNAAIQEQVSTMEQVDQLAQKMEEQAQSLNKQINQFKVF</sequence>
<feature type="transmembrane region" description="Helical" evidence="8">
    <location>
        <begin position="12"/>
        <end position="35"/>
    </location>
</feature>
<dbReference type="Pfam" id="PF00015">
    <property type="entry name" value="MCPsignal"/>
    <property type="match status" value="1"/>
</dbReference>
<dbReference type="Gene3D" id="6.10.340.10">
    <property type="match status" value="1"/>
</dbReference>
<dbReference type="Pfam" id="PF00672">
    <property type="entry name" value="HAMP"/>
    <property type="match status" value="1"/>
</dbReference>
<evidence type="ECO:0000259" key="9">
    <source>
        <dbReference type="PROSITE" id="PS50111"/>
    </source>
</evidence>
<dbReference type="SUPFAM" id="SSF58104">
    <property type="entry name" value="Methyl-accepting chemotaxis protein (MCP) signaling domain"/>
    <property type="match status" value="1"/>
</dbReference>
<evidence type="ECO:0000256" key="6">
    <source>
        <dbReference type="PROSITE-ProRule" id="PRU00284"/>
    </source>
</evidence>
<protein>
    <submittedName>
        <fullName evidence="11">Methyl-accepting chemotaxis protein</fullName>
    </submittedName>
</protein>
<evidence type="ECO:0000256" key="3">
    <source>
        <dbReference type="ARBA" id="ARBA00023136"/>
    </source>
</evidence>
<evidence type="ECO:0000256" key="7">
    <source>
        <dbReference type="SAM" id="Coils"/>
    </source>
</evidence>
<feature type="transmembrane region" description="Helical" evidence="8">
    <location>
        <begin position="47"/>
        <end position="70"/>
    </location>
</feature>
<evidence type="ECO:0000256" key="2">
    <source>
        <dbReference type="ARBA" id="ARBA00022475"/>
    </source>
</evidence>
<dbReference type="GO" id="GO:0005886">
    <property type="term" value="C:plasma membrane"/>
    <property type="evidence" value="ECO:0007669"/>
    <property type="project" value="UniProtKB-SubCell"/>
</dbReference>
<reference evidence="11 12" key="1">
    <citation type="journal article" date="2007" name="Int. J. Syst. Evol. Microbiol.">
        <title>Oceanobacillus profundus sp. nov., isolated from a deep-sea sediment core.</title>
        <authorList>
            <person name="Kim Y.G."/>
            <person name="Choi D.H."/>
            <person name="Hyun S."/>
            <person name="Cho B.C."/>
        </authorList>
    </citation>
    <scope>NUCLEOTIDE SEQUENCE [LARGE SCALE GENOMIC DNA]</scope>
    <source>
        <strain evidence="11 12">DSM 18246</strain>
    </source>
</reference>
<dbReference type="GO" id="GO:0007165">
    <property type="term" value="P:signal transduction"/>
    <property type="evidence" value="ECO:0007669"/>
    <property type="project" value="UniProtKB-KW"/>
</dbReference>
<dbReference type="AlphaFoldDB" id="A0A417YPD7"/>
<keyword evidence="2" id="KW-1003">Cell membrane</keyword>
<keyword evidence="3 8" id="KW-0472">Membrane</keyword>
<dbReference type="OrthoDB" id="2489132at2"/>
<evidence type="ECO:0000259" key="10">
    <source>
        <dbReference type="PROSITE" id="PS50885"/>
    </source>
</evidence>
<feature type="domain" description="HAMP" evidence="10">
    <location>
        <begin position="71"/>
        <end position="124"/>
    </location>
</feature>
<proteinExistence type="inferred from homology"/>
<keyword evidence="8" id="KW-0812">Transmembrane</keyword>
<comment type="caution">
    <text evidence="11">The sequence shown here is derived from an EMBL/GenBank/DDBJ whole genome shotgun (WGS) entry which is preliminary data.</text>
</comment>
<dbReference type="Gene3D" id="1.10.287.950">
    <property type="entry name" value="Methyl-accepting chemotaxis protein"/>
    <property type="match status" value="1"/>
</dbReference>
<dbReference type="PROSITE" id="PS50885">
    <property type="entry name" value="HAMP"/>
    <property type="match status" value="1"/>
</dbReference>
<dbReference type="PANTHER" id="PTHR32089:SF112">
    <property type="entry name" value="LYSOZYME-LIKE PROTEIN-RELATED"/>
    <property type="match status" value="1"/>
</dbReference>
<keyword evidence="8" id="KW-1133">Transmembrane helix</keyword>
<keyword evidence="4 6" id="KW-0807">Transducer</keyword>
<dbReference type="SMART" id="SM00304">
    <property type="entry name" value="HAMP"/>
    <property type="match status" value="1"/>
</dbReference>
<dbReference type="EMBL" id="QWEH01000001">
    <property type="protein sequence ID" value="RHW35448.1"/>
    <property type="molecule type" value="Genomic_DNA"/>
</dbReference>
<keyword evidence="12" id="KW-1185">Reference proteome</keyword>
<evidence type="ECO:0000313" key="11">
    <source>
        <dbReference type="EMBL" id="RHW35448.1"/>
    </source>
</evidence>
<dbReference type="InterPro" id="IPR004089">
    <property type="entry name" value="MCPsignal_dom"/>
</dbReference>
<name>A0A417YPD7_9BACI</name>
<accession>A0A417YPD7</accession>
<dbReference type="PROSITE" id="PS50111">
    <property type="entry name" value="CHEMOTAXIS_TRANSDUC_2"/>
    <property type="match status" value="1"/>
</dbReference>
<dbReference type="SMART" id="SM00283">
    <property type="entry name" value="MA"/>
    <property type="match status" value="1"/>
</dbReference>
<comment type="similarity">
    <text evidence="5">Belongs to the methyl-accepting chemotaxis (MCP) protein family.</text>
</comment>
<evidence type="ECO:0000313" key="12">
    <source>
        <dbReference type="Proteomes" id="UP000285456"/>
    </source>
</evidence>
<gene>
    <name evidence="11" type="ORF">D1B32_02160</name>
</gene>
<evidence type="ECO:0000256" key="8">
    <source>
        <dbReference type="SAM" id="Phobius"/>
    </source>
</evidence>
<keyword evidence="7" id="KW-0175">Coiled coil</keyword>
<organism evidence="11 12">
    <name type="scientific">Oceanobacillus profundus</name>
    <dbReference type="NCBI Taxonomy" id="372463"/>
    <lineage>
        <taxon>Bacteria</taxon>
        <taxon>Bacillati</taxon>
        <taxon>Bacillota</taxon>
        <taxon>Bacilli</taxon>
        <taxon>Bacillales</taxon>
        <taxon>Bacillaceae</taxon>
        <taxon>Oceanobacillus</taxon>
    </lineage>
</organism>
<dbReference type="PANTHER" id="PTHR32089">
    <property type="entry name" value="METHYL-ACCEPTING CHEMOTAXIS PROTEIN MCPB"/>
    <property type="match status" value="1"/>
</dbReference>
<dbReference type="Proteomes" id="UP000285456">
    <property type="component" value="Unassembled WGS sequence"/>
</dbReference>
<feature type="coiled-coil region" evidence="7">
    <location>
        <begin position="396"/>
        <end position="430"/>
    </location>
</feature>
<dbReference type="CDD" id="cd06225">
    <property type="entry name" value="HAMP"/>
    <property type="match status" value="1"/>
</dbReference>
<evidence type="ECO:0000256" key="1">
    <source>
        <dbReference type="ARBA" id="ARBA00004236"/>
    </source>
</evidence>
<feature type="domain" description="Methyl-accepting transducer" evidence="9">
    <location>
        <begin position="143"/>
        <end position="393"/>
    </location>
</feature>
<dbReference type="InterPro" id="IPR003660">
    <property type="entry name" value="HAMP_dom"/>
</dbReference>
<comment type="subcellular location">
    <subcellularLocation>
        <location evidence="1">Cell membrane</location>
    </subcellularLocation>
</comment>
<evidence type="ECO:0000256" key="4">
    <source>
        <dbReference type="ARBA" id="ARBA00023224"/>
    </source>
</evidence>